<evidence type="ECO:0000256" key="2">
    <source>
        <dbReference type="ARBA" id="ARBA00022679"/>
    </source>
</evidence>
<dbReference type="SUPFAM" id="SSF52833">
    <property type="entry name" value="Thioredoxin-like"/>
    <property type="match status" value="1"/>
</dbReference>
<dbReference type="STRING" id="93625.A0A409WP42"/>
<dbReference type="AlphaFoldDB" id="A0A409WP42"/>
<keyword evidence="5" id="KW-1185">Reference proteome</keyword>
<sequence>MVLILHGVTDATCTRRVGTVLHEKGVQFVLKPVKWLEAEHKTPEYLEKQPFGLVPYIDDDGFILYESRAICHYIATKYAHQGTPELVPTDLKANALFQQAVSIETSNFSEYVEKFVGEKVFKPQNGLVPDEERAKALLSTLGAKLDVYDKILSKQKYLAGDSKTPP</sequence>
<evidence type="ECO:0000256" key="1">
    <source>
        <dbReference type="ARBA" id="ARBA00012452"/>
    </source>
</evidence>
<dbReference type="Proteomes" id="UP000283269">
    <property type="component" value="Unassembled WGS sequence"/>
</dbReference>
<dbReference type="InterPro" id="IPR040079">
    <property type="entry name" value="Glutathione_S-Trfase"/>
</dbReference>
<keyword evidence="2" id="KW-0808">Transferase</keyword>
<reference evidence="4 5" key="1">
    <citation type="journal article" date="2018" name="Evol. Lett.">
        <title>Horizontal gene cluster transfer increased hallucinogenic mushroom diversity.</title>
        <authorList>
            <person name="Reynolds H.T."/>
            <person name="Vijayakumar V."/>
            <person name="Gluck-Thaler E."/>
            <person name="Korotkin H.B."/>
            <person name="Matheny P.B."/>
            <person name="Slot J.C."/>
        </authorList>
    </citation>
    <scope>NUCLEOTIDE SEQUENCE [LARGE SCALE GENOMIC DNA]</scope>
    <source>
        <strain evidence="4 5">2631</strain>
    </source>
</reference>
<dbReference type="InterPro" id="IPR036282">
    <property type="entry name" value="Glutathione-S-Trfase_C_sf"/>
</dbReference>
<dbReference type="Gene3D" id="3.40.30.10">
    <property type="entry name" value="Glutaredoxin"/>
    <property type="match status" value="1"/>
</dbReference>
<dbReference type="InterPro" id="IPR036249">
    <property type="entry name" value="Thioredoxin-like_sf"/>
</dbReference>
<dbReference type="InParanoid" id="A0A409WP42"/>
<accession>A0A409WP42</accession>
<dbReference type="OrthoDB" id="249703at2759"/>
<comment type="caution">
    <text evidence="4">The sequence shown here is derived from an EMBL/GenBank/DDBJ whole genome shotgun (WGS) entry which is preliminary data.</text>
</comment>
<dbReference type="GO" id="GO:0043295">
    <property type="term" value="F:glutathione binding"/>
    <property type="evidence" value="ECO:0007669"/>
    <property type="project" value="TreeGrafter"/>
</dbReference>
<dbReference type="Gene3D" id="1.20.1050.10">
    <property type="match status" value="1"/>
</dbReference>
<gene>
    <name evidence="4" type="ORF">CVT25_003681</name>
</gene>
<evidence type="ECO:0000259" key="3">
    <source>
        <dbReference type="PROSITE" id="PS50404"/>
    </source>
</evidence>
<dbReference type="GO" id="GO:0005737">
    <property type="term" value="C:cytoplasm"/>
    <property type="evidence" value="ECO:0007669"/>
    <property type="project" value="TreeGrafter"/>
</dbReference>
<dbReference type="FunFam" id="3.40.30.10:FF:000016">
    <property type="entry name" value="Glutathione S-transferase F2"/>
    <property type="match status" value="1"/>
</dbReference>
<evidence type="ECO:0000313" key="5">
    <source>
        <dbReference type="Proteomes" id="UP000283269"/>
    </source>
</evidence>
<dbReference type="GO" id="GO:0004364">
    <property type="term" value="F:glutathione transferase activity"/>
    <property type="evidence" value="ECO:0007669"/>
    <property type="project" value="UniProtKB-EC"/>
</dbReference>
<dbReference type="GO" id="GO:0006749">
    <property type="term" value="P:glutathione metabolic process"/>
    <property type="evidence" value="ECO:0007669"/>
    <property type="project" value="TreeGrafter"/>
</dbReference>
<evidence type="ECO:0000313" key="4">
    <source>
        <dbReference type="EMBL" id="PPQ80284.1"/>
    </source>
</evidence>
<protein>
    <recommendedName>
        <fullName evidence="1">glutathione transferase</fullName>
        <ecNumber evidence="1">2.5.1.18</ecNumber>
    </recommendedName>
</protein>
<dbReference type="EC" id="2.5.1.18" evidence="1"/>
<proteinExistence type="predicted"/>
<dbReference type="Pfam" id="PF13409">
    <property type="entry name" value="GST_N_2"/>
    <property type="match status" value="1"/>
</dbReference>
<feature type="domain" description="GST N-terminal" evidence="3">
    <location>
        <begin position="1"/>
        <end position="82"/>
    </location>
</feature>
<dbReference type="PANTHER" id="PTHR43900:SF3">
    <property type="entry name" value="GLUTATHIONE S-TRANSFERASE RHO"/>
    <property type="match status" value="1"/>
</dbReference>
<dbReference type="SFLD" id="SFLDS00019">
    <property type="entry name" value="Glutathione_Transferase_(cytos"/>
    <property type="match status" value="1"/>
</dbReference>
<dbReference type="InterPro" id="IPR004045">
    <property type="entry name" value="Glutathione_S-Trfase_N"/>
</dbReference>
<dbReference type="SUPFAM" id="SSF47616">
    <property type="entry name" value="GST C-terminal domain-like"/>
    <property type="match status" value="1"/>
</dbReference>
<dbReference type="PROSITE" id="PS50404">
    <property type="entry name" value="GST_NTER"/>
    <property type="match status" value="1"/>
</dbReference>
<name>A0A409WP42_PSICY</name>
<dbReference type="PANTHER" id="PTHR43900">
    <property type="entry name" value="GLUTATHIONE S-TRANSFERASE RHO"/>
    <property type="match status" value="1"/>
</dbReference>
<dbReference type="EMBL" id="NHYD01003337">
    <property type="protein sequence ID" value="PPQ80284.1"/>
    <property type="molecule type" value="Genomic_DNA"/>
</dbReference>
<organism evidence="4 5">
    <name type="scientific">Psilocybe cyanescens</name>
    <dbReference type="NCBI Taxonomy" id="93625"/>
    <lineage>
        <taxon>Eukaryota</taxon>
        <taxon>Fungi</taxon>
        <taxon>Dikarya</taxon>
        <taxon>Basidiomycota</taxon>
        <taxon>Agaricomycotina</taxon>
        <taxon>Agaricomycetes</taxon>
        <taxon>Agaricomycetidae</taxon>
        <taxon>Agaricales</taxon>
        <taxon>Agaricineae</taxon>
        <taxon>Strophariaceae</taxon>
        <taxon>Psilocybe</taxon>
    </lineage>
</organism>
<dbReference type="SFLD" id="SFLDG00358">
    <property type="entry name" value="Main_(cytGST)"/>
    <property type="match status" value="1"/>
</dbReference>